<name>A0ABQ2P246_9BACI</name>
<dbReference type="InterPro" id="IPR018729">
    <property type="entry name" value="DUF2269_transmembrane"/>
</dbReference>
<evidence type="ECO:0008006" key="4">
    <source>
        <dbReference type="Google" id="ProtNLM"/>
    </source>
</evidence>
<dbReference type="Pfam" id="PF10027">
    <property type="entry name" value="DUF2269"/>
    <property type="match status" value="1"/>
</dbReference>
<dbReference type="EMBL" id="BMLW01000018">
    <property type="protein sequence ID" value="GGP16071.1"/>
    <property type="molecule type" value="Genomic_DNA"/>
</dbReference>
<evidence type="ECO:0000313" key="2">
    <source>
        <dbReference type="EMBL" id="GGP16071.1"/>
    </source>
</evidence>
<feature type="transmembrane region" description="Helical" evidence="1">
    <location>
        <begin position="6"/>
        <end position="30"/>
    </location>
</feature>
<keyword evidence="1" id="KW-0812">Transmembrane</keyword>
<gene>
    <name evidence="2" type="ORF">GCM10011346_46580</name>
</gene>
<keyword evidence="3" id="KW-1185">Reference proteome</keyword>
<feature type="transmembrane region" description="Helical" evidence="1">
    <location>
        <begin position="51"/>
        <end position="71"/>
    </location>
</feature>
<sequence>MYQLYTFLVGIHIFAAIIGLGPILVFNQILKNAGNMNELKNAHKIIGKLNPLSSIGFGLLVTTGLLMGVMNPSLFKTVWYLLALGLFIILGIYSSFTIERKLKSMLNISETHVGENIPQEYIELLNQKISHDWVQNALLITIFILMVFKPGN</sequence>
<evidence type="ECO:0000256" key="1">
    <source>
        <dbReference type="SAM" id="Phobius"/>
    </source>
</evidence>
<accession>A0ABQ2P246</accession>
<proteinExistence type="predicted"/>
<feature type="transmembrane region" description="Helical" evidence="1">
    <location>
        <begin position="77"/>
        <end position="96"/>
    </location>
</feature>
<dbReference type="Proteomes" id="UP000641206">
    <property type="component" value="Unassembled WGS sequence"/>
</dbReference>
<organism evidence="2 3">
    <name type="scientific">Oceanobacillus neutriphilus</name>
    <dbReference type="NCBI Taxonomy" id="531815"/>
    <lineage>
        <taxon>Bacteria</taxon>
        <taxon>Bacillati</taxon>
        <taxon>Bacillota</taxon>
        <taxon>Bacilli</taxon>
        <taxon>Bacillales</taxon>
        <taxon>Bacillaceae</taxon>
        <taxon>Oceanobacillus</taxon>
    </lineage>
</organism>
<keyword evidence="1" id="KW-1133">Transmembrane helix</keyword>
<protein>
    <recommendedName>
        <fullName evidence="4">DUF2269 family protein</fullName>
    </recommendedName>
</protein>
<dbReference type="RefSeq" id="WP_188737668.1">
    <property type="nucleotide sequence ID" value="NZ_BMLW01000018.1"/>
</dbReference>
<evidence type="ECO:0000313" key="3">
    <source>
        <dbReference type="Proteomes" id="UP000641206"/>
    </source>
</evidence>
<reference evidence="3" key="1">
    <citation type="journal article" date="2019" name="Int. J. Syst. Evol. Microbiol.">
        <title>The Global Catalogue of Microorganisms (GCM) 10K type strain sequencing project: providing services to taxonomists for standard genome sequencing and annotation.</title>
        <authorList>
            <consortium name="The Broad Institute Genomics Platform"/>
            <consortium name="The Broad Institute Genome Sequencing Center for Infectious Disease"/>
            <person name="Wu L."/>
            <person name="Ma J."/>
        </authorList>
    </citation>
    <scope>NUCLEOTIDE SEQUENCE [LARGE SCALE GENOMIC DNA]</scope>
    <source>
        <strain evidence="3">CGMCC 1.7693</strain>
    </source>
</reference>
<keyword evidence="1" id="KW-0472">Membrane</keyword>
<comment type="caution">
    <text evidence="2">The sequence shown here is derived from an EMBL/GenBank/DDBJ whole genome shotgun (WGS) entry which is preliminary data.</text>
</comment>